<dbReference type="EMBL" id="KN847320">
    <property type="protein sequence ID" value="KIW55176.1"/>
    <property type="molecule type" value="Genomic_DNA"/>
</dbReference>
<dbReference type="AlphaFoldDB" id="A0A0D2BRR0"/>
<evidence type="ECO:0000313" key="1">
    <source>
        <dbReference type="EMBL" id="KIW55176.1"/>
    </source>
</evidence>
<keyword evidence="2" id="KW-1185">Reference proteome</keyword>
<protein>
    <submittedName>
        <fullName evidence="1">Uncharacterized protein</fullName>
    </submittedName>
</protein>
<dbReference type="OrthoDB" id="539213at2759"/>
<organism evidence="1 2">
    <name type="scientific">Exophiala xenobiotica</name>
    <dbReference type="NCBI Taxonomy" id="348802"/>
    <lineage>
        <taxon>Eukaryota</taxon>
        <taxon>Fungi</taxon>
        <taxon>Dikarya</taxon>
        <taxon>Ascomycota</taxon>
        <taxon>Pezizomycotina</taxon>
        <taxon>Eurotiomycetes</taxon>
        <taxon>Chaetothyriomycetidae</taxon>
        <taxon>Chaetothyriales</taxon>
        <taxon>Herpotrichiellaceae</taxon>
        <taxon>Exophiala</taxon>
    </lineage>
</organism>
<evidence type="ECO:0000313" key="2">
    <source>
        <dbReference type="Proteomes" id="UP000054342"/>
    </source>
</evidence>
<dbReference type="HOGENOM" id="CLU_2158411_0_0_1"/>
<dbReference type="GeneID" id="25329388"/>
<proteinExistence type="predicted"/>
<gene>
    <name evidence="1" type="ORF">PV05_07480</name>
</gene>
<dbReference type="RefSeq" id="XP_013315760.1">
    <property type="nucleotide sequence ID" value="XM_013460306.1"/>
</dbReference>
<name>A0A0D2BRR0_9EURO</name>
<dbReference type="Proteomes" id="UP000054342">
    <property type="component" value="Unassembled WGS sequence"/>
</dbReference>
<accession>A0A0D2BRR0</accession>
<reference evidence="1 2" key="1">
    <citation type="submission" date="2015-01" db="EMBL/GenBank/DDBJ databases">
        <title>The Genome Sequence of Exophiala xenobiotica CBS118157.</title>
        <authorList>
            <consortium name="The Broad Institute Genomics Platform"/>
            <person name="Cuomo C."/>
            <person name="de Hoog S."/>
            <person name="Gorbushina A."/>
            <person name="Stielow B."/>
            <person name="Teixiera M."/>
            <person name="Abouelleil A."/>
            <person name="Chapman S.B."/>
            <person name="Priest M."/>
            <person name="Young S.K."/>
            <person name="Wortman J."/>
            <person name="Nusbaum C."/>
            <person name="Birren B."/>
        </authorList>
    </citation>
    <scope>NUCLEOTIDE SEQUENCE [LARGE SCALE GENOMIC DNA]</scope>
    <source>
        <strain evidence="1 2">CBS 118157</strain>
    </source>
</reference>
<sequence length="111" mass="12457">MTIWADERIILLTKAYLDWNVSAWSTLGFGVRDGEAGVGQGQHLPRMFKKCFYDAIPLLLTKHTPRRSKKSTLPVALLHNASKAAHTGSSFAYYVCTHTHYGHSLRISEVI</sequence>